<sequence>VLPPPDAADGGYPAQTSWFASLAAPATGVAAASAASPAVEPADTKPSPSAARLLAKTVRGKGDTKLTSAWTAVAAEFKVQQRIWDSLTTAAESSSVPTAAAPAPKAASSWLFGLTSKSQANDQESDRPTDVAEQFQAAAKDLAGSASDRQTLKATIQRALADSKQDPIGAIAPLKQFMQREAAVELLNHSTQKSMHGVVKAERLRQLNYRLAQLLEAAAESSSAGVEPKELELLLTACHLEEGPLANKARR</sequence>
<dbReference type="Proteomes" id="UP000626109">
    <property type="component" value="Unassembled WGS sequence"/>
</dbReference>
<dbReference type="AlphaFoldDB" id="A0A813LD77"/>
<name>A0A813LD77_POLGL</name>
<dbReference type="EMBL" id="CAJNNW010033856">
    <property type="protein sequence ID" value="CAE8720709.1"/>
    <property type="molecule type" value="Genomic_DNA"/>
</dbReference>
<reference evidence="1" key="1">
    <citation type="submission" date="2021-02" db="EMBL/GenBank/DDBJ databases">
        <authorList>
            <person name="Dougan E. K."/>
            <person name="Rhodes N."/>
            <person name="Thang M."/>
            <person name="Chan C."/>
        </authorList>
    </citation>
    <scope>NUCLEOTIDE SEQUENCE</scope>
</reference>
<comment type="caution">
    <text evidence="1">The sequence shown here is derived from an EMBL/GenBank/DDBJ whole genome shotgun (WGS) entry which is preliminary data.</text>
</comment>
<evidence type="ECO:0000313" key="1">
    <source>
        <dbReference type="EMBL" id="CAE8720709.1"/>
    </source>
</evidence>
<feature type="non-terminal residue" evidence="1">
    <location>
        <position position="251"/>
    </location>
</feature>
<feature type="non-terminal residue" evidence="1">
    <location>
        <position position="1"/>
    </location>
</feature>
<accession>A0A813LD77</accession>
<protein>
    <submittedName>
        <fullName evidence="1">Uncharacterized protein</fullName>
    </submittedName>
</protein>
<gene>
    <name evidence="1" type="ORF">PGLA2088_LOCUS41490</name>
</gene>
<evidence type="ECO:0000313" key="2">
    <source>
        <dbReference type="Proteomes" id="UP000626109"/>
    </source>
</evidence>
<proteinExistence type="predicted"/>
<organism evidence="1 2">
    <name type="scientific">Polarella glacialis</name>
    <name type="common">Dinoflagellate</name>
    <dbReference type="NCBI Taxonomy" id="89957"/>
    <lineage>
        <taxon>Eukaryota</taxon>
        <taxon>Sar</taxon>
        <taxon>Alveolata</taxon>
        <taxon>Dinophyceae</taxon>
        <taxon>Suessiales</taxon>
        <taxon>Suessiaceae</taxon>
        <taxon>Polarella</taxon>
    </lineage>
</organism>